<dbReference type="Gene3D" id="2.30.30.240">
    <property type="entry name" value="PRC-barrel domain"/>
    <property type="match status" value="1"/>
</dbReference>
<dbReference type="InterPro" id="IPR027275">
    <property type="entry name" value="PRC-brl_dom"/>
</dbReference>
<proteinExistence type="predicted"/>
<accession>A0ABV7UCV1</accession>
<reference evidence="4" key="1">
    <citation type="journal article" date="2019" name="Int. J. Syst. Evol. Microbiol.">
        <title>The Global Catalogue of Microorganisms (GCM) 10K type strain sequencing project: providing services to taxonomists for standard genome sequencing and annotation.</title>
        <authorList>
            <consortium name="The Broad Institute Genomics Platform"/>
            <consortium name="The Broad Institute Genome Sequencing Center for Infectious Disease"/>
            <person name="Wu L."/>
            <person name="Ma J."/>
        </authorList>
    </citation>
    <scope>NUCLEOTIDE SEQUENCE [LARGE SCALE GENOMIC DNA]</scope>
    <source>
        <strain evidence="4">KCTC 42282</strain>
    </source>
</reference>
<evidence type="ECO:0000313" key="3">
    <source>
        <dbReference type="EMBL" id="MFC3636219.1"/>
    </source>
</evidence>
<evidence type="ECO:0000313" key="4">
    <source>
        <dbReference type="Proteomes" id="UP001595704"/>
    </source>
</evidence>
<organism evidence="3 4">
    <name type="scientific">Camelimonas fluminis</name>
    <dbReference type="NCBI Taxonomy" id="1576911"/>
    <lineage>
        <taxon>Bacteria</taxon>
        <taxon>Pseudomonadati</taxon>
        <taxon>Pseudomonadota</taxon>
        <taxon>Alphaproteobacteria</taxon>
        <taxon>Hyphomicrobiales</taxon>
        <taxon>Chelatococcaceae</taxon>
        <taxon>Camelimonas</taxon>
    </lineage>
</organism>
<protein>
    <submittedName>
        <fullName evidence="3">PRC-barrel domain-containing protein</fullName>
    </submittedName>
</protein>
<dbReference type="PANTHER" id="PTHR36505:SF1">
    <property type="entry name" value="BLR1072 PROTEIN"/>
    <property type="match status" value="1"/>
</dbReference>
<dbReference type="InterPro" id="IPR011033">
    <property type="entry name" value="PRC_barrel-like_sf"/>
</dbReference>
<comment type="caution">
    <text evidence="3">The sequence shown here is derived from an EMBL/GenBank/DDBJ whole genome shotgun (WGS) entry which is preliminary data.</text>
</comment>
<keyword evidence="4" id="KW-1185">Reference proteome</keyword>
<dbReference type="EMBL" id="JBHRYC010000023">
    <property type="protein sequence ID" value="MFC3636219.1"/>
    <property type="molecule type" value="Genomic_DNA"/>
</dbReference>
<evidence type="ECO:0000259" key="2">
    <source>
        <dbReference type="Pfam" id="PF05239"/>
    </source>
</evidence>
<feature type="chain" id="PRO_5046084529" evidence="1">
    <location>
        <begin position="31"/>
        <end position="185"/>
    </location>
</feature>
<feature type="signal peptide" evidence="1">
    <location>
        <begin position="1"/>
        <end position="30"/>
    </location>
</feature>
<dbReference type="Proteomes" id="UP001595704">
    <property type="component" value="Unassembled WGS sequence"/>
</dbReference>
<dbReference type="Pfam" id="PF05239">
    <property type="entry name" value="PRC"/>
    <property type="match status" value="1"/>
</dbReference>
<name>A0ABV7UCV1_9HYPH</name>
<dbReference type="SUPFAM" id="SSF50346">
    <property type="entry name" value="PRC-barrel domain"/>
    <property type="match status" value="1"/>
</dbReference>
<dbReference type="PANTHER" id="PTHR36505">
    <property type="entry name" value="BLR1072 PROTEIN"/>
    <property type="match status" value="1"/>
</dbReference>
<feature type="domain" description="PRC-barrel" evidence="2">
    <location>
        <begin position="82"/>
        <end position="147"/>
    </location>
</feature>
<sequence>MRIRFGAVSRMALVAVMLAGAAGMAAPALAQANGEAPAAAGAVTATGKDATRAPTAVGAVAAATATSATAFYSGQSGSQWMASKLIGATVVGADDKAVGAITDLVLGPAGATEGAVIGVGGFLGVGEKKVAVPFGKLEVVRGEDGKVDKIRVALSRDELEKAPTFVTLAEQKARAKASEPAKPSK</sequence>
<gene>
    <name evidence="3" type="ORF">ACFONL_02305</name>
</gene>
<keyword evidence="1" id="KW-0732">Signal</keyword>
<evidence type="ECO:0000256" key="1">
    <source>
        <dbReference type="SAM" id="SignalP"/>
    </source>
</evidence>
<dbReference type="RefSeq" id="WP_191317671.1">
    <property type="nucleotide sequence ID" value="NZ_BNCG01000001.1"/>
</dbReference>